<dbReference type="KEGG" id="vg:10327578"/>
<name>E3SI57_9CAUD</name>
<keyword evidence="2" id="KW-1185">Reference proteome</keyword>
<dbReference type="RefSeq" id="YP_004322941.1">
    <property type="nucleotide sequence ID" value="NC_015282.1"/>
</dbReference>
<dbReference type="GeneID" id="10327578"/>
<reference evidence="1 2" key="1">
    <citation type="journal article" date="2010" name="Environ. Microbiol.">
        <title>Genomic analysis of oceanic cyanobacterial myoviruses compared with T4-like myoviruses from diverse hosts and environments.</title>
        <authorList>
            <person name="Sullivan M.B."/>
            <person name="Huang K.H."/>
            <person name="Ignacio-Espinoza J.C."/>
            <person name="Berlin A.M."/>
            <person name="Kelly L."/>
            <person name="Weigele P.R."/>
            <person name="DeFrancesco A.S."/>
            <person name="Kern S.E."/>
            <person name="Thompson L.R."/>
            <person name="Young S."/>
            <person name="Yandava C."/>
            <person name="Fu R."/>
            <person name="Krastins B."/>
            <person name="Chase M."/>
            <person name="Sarracino D."/>
            <person name="Osburne M.S."/>
            <person name="Henn M.R."/>
            <person name="Chisholm S.W."/>
        </authorList>
    </citation>
    <scope>NUCLEOTIDE SEQUENCE [LARGE SCALE GENOMIC DNA]</scope>
    <source>
        <strain evidence="1">6501-1</strain>
    </source>
</reference>
<evidence type="ECO:0000313" key="2">
    <source>
        <dbReference type="Proteomes" id="UP000006523"/>
    </source>
</evidence>
<organism evidence="1 2">
    <name type="scientific">Synechococcus phage S-SM1</name>
    <dbReference type="NCBI Taxonomy" id="444859"/>
    <lineage>
        <taxon>Viruses</taxon>
        <taxon>Duplodnaviria</taxon>
        <taxon>Heunggongvirae</taxon>
        <taxon>Uroviricota</taxon>
        <taxon>Caudoviricetes</taxon>
        <taxon>Pantevenvirales</taxon>
        <taxon>Kyanoviridae</taxon>
        <taxon>Thetisvirus</taxon>
        <taxon>Thetisvirus ssm1</taxon>
    </lineage>
</organism>
<gene>
    <name evidence="1" type="ORF">SSM1_050</name>
</gene>
<evidence type="ECO:0000313" key="1">
    <source>
        <dbReference type="EMBL" id="ADO97300.1"/>
    </source>
</evidence>
<dbReference type="OrthoDB" id="32984at10239"/>
<protein>
    <submittedName>
        <fullName evidence="1">Uncharacterized protein</fullName>
    </submittedName>
</protein>
<proteinExistence type="predicted"/>
<sequence>MAHFAQIDRYGTVVNVLSVADEDITNTSGEEDDVLGNELLHSVFPGNPDYDYKRTSYNTIKGEHRTHESDGSISYNVKPAFRKNYAAIGGKYDYVRDAFVGPRPSGSHCSLDTETMTWEAFDQGAQSTDNNGVSLGYTDRTDYSVNATRNPQGWVWDNSNKTYVQTEATVEIPANYVYNSALKIWERA</sequence>
<dbReference type="Proteomes" id="UP000006523">
    <property type="component" value="Segment"/>
</dbReference>
<dbReference type="EMBL" id="GU071094">
    <property type="protein sequence ID" value="ADO97300.1"/>
    <property type="molecule type" value="Genomic_DNA"/>
</dbReference>
<accession>E3SI57</accession>